<name>A0A835BVQ2_9POAL</name>
<proteinExistence type="predicted"/>
<organism evidence="2 3">
    <name type="scientific">Digitaria exilis</name>
    <dbReference type="NCBI Taxonomy" id="1010633"/>
    <lineage>
        <taxon>Eukaryota</taxon>
        <taxon>Viridiplantae</taxon>
        <taxon>Streptophyta</taxon>
        <taxon>Embryophyta</taxon>
        <taxon>Tracheophyta</taxon>
        <taxon>Spermatophyta</taxon>
        <taxon>Magnoliopsida</taxon>
        <taxon>Liliopsida</taxon>
        <taxon>Poales</taxon>
        <taxon>Poaceae</taxon>
        <taxon>PACMAD clade</taxon>
        <taxon>Panicoideae</taxon>
        <taxon>Panicodae</taxon>
        <taxon>Paniceae</taxon>
        <taxon>Anthephorinae</taxon>
        <taxon>Digitaria</taxon>
    </lineage>
</organism>
<sequence>MLLTKQAQVLAKYYPRGSYQVYAIKKPSPWQGNNPTRQRNHARAGTTTPDRSGRTTRNGTTRHELARLMSNHRSQMSRLAQGGTSPPMEQTETARPAAATRGARTHDEIRRPGEGFLPELRHSSLSLCNHSPMNKARNRAENYSWLEELLSHTDLSRELDMRGEERMMEDTLALMVASSRALLGASPPAASAAAGLRWGEGNGRKAAAEGIYRWRGKRNPRLIGWPRECGLGP</sequence>
<keyword evidence="3" id="KW-1185">Reference proteome</keyword>
<accession>A0A835BVQ2</accession>
<feature type="region of interest" description="Disordered" evidence="1">
    <location>
        <begin position="26"/>
        <end position="110"/>
    </location>
</feature>
<feature type="compositionally biased region" description="Polar residues" evidence="1">
    <location>
        <begin position="71"/>
        <end position="91"/>
    </location>
</feature>
<dbReference type="Proteomes" id="UP000636709">
    <property type="component" value="Unassembled WGS sequence"/>
</dbReference>
<evidence type="ECO:0000313" key="3">
    <source>
        <dbReference type="Proteomes" id="UP000636709"/>
    </source>
</evidence>
<dbReference type="AlphaFoldDB" id="A0A835BVQ2"/>
<gene>
    <name evidence="2" type="ORF">HU200_028564</name>
</gene>
<dbReference type="EMBL" id="JACEFO010001742">
    <property type="protein sequence ID" value="KAF8712792.1"/>
    <property type="molecule type" value="Genomic_DNA"/>
</dbReference>
<reference evidence="2" key="1">
    <citation type="submission" date="2020-07" db="EMBL/GenBank/DDBJ databases">
        <title>Genome sequence and genetic diversity analysis of an under-domesticated orphan crop, white fonio (Digitaria exilis).</title>
        <authorList>
            <person name="Bennetzen J.L."/>
            <person name="Chen S."/>
            <person name="Ma X."/>
            <person name="Wang X."/>
            <person name="Yssel A.E.J."/>
            <person name="Chaluvadi S.R."/>
            <person name="Johnson M."/>
            <person name="Gangashetty P."/>
            <person name="Hamidou F."/>
            <person name="Sanogo M.D."/>
            <person name="Zwaenepoel A."/>
            <person name="Wallace J."/>
            <person name="Van De Peer Y."/>
            <person name="Van Deynze A."/>
        </authorList>
    </citation>
    <scope>NUCLEOTIDE SEQUENCE</scope>
    <source>
        <tissue evidence="2">Leaves</tissue>
    </source>
</reference>
<evidence type="ECO:0000256" key="1">
    <source>
        <dbReference type="SAM" id="MobiDB-lite"/>
    </source>
</evidence>
<feature type="compositionally biased region" description="Low complexity" evidence="1">
    <location>
        <begin position="93"/>
        <end position="102"/>
    </location>
</feature>
<comment type="caution">
    <text evidence="2">The sequence shown here is derived from an EMBL/GenBank/DDBJ whole genome shotgun (WGS) entry which is preliminary data.</text>
</comment>
<dbReference type="OrthoDB" id="721376at2759"/>
<evidence type="ECO:0000313" key="2">
    <source>
        <dbReference type="EMBL" id="KAF8712792.1"/>
    </source>
</evidence>
<protein>
    <submittedName>
        <fullName evidence="2">Uncharacterized protein</fullName>
    </submittedName>
</protein>